<comment type="caution">
    <text evidence="2">The sequence shown here is derived from an EMBL/GenBank/DDBJ whole genome shotgun (WGS) entry which is preliminary data.</text>
</comment>
<name>A0A8H2JMX9_9GAMM</name>
<evidence type="ECO:0000256" key="1">
    <source>
        <dbReference type="SAM" id="Coils"/>
    </source>
</evidence>
<sequence>MFKKADGTLTIPTIIFTGLLLATPITALASSGCEVLKGCKKKFCEIEKQLNIATQADQSDKVAGLTKALKEAKSHCTNKGIREELIEEIEEERKEILDDEKDLRRAQKDNKADKVRKYQEKINQKTNRVMQLESELSALD</sequence>
<dbReference type="PROSITE" id="PS51257">
    <property type="entry name" value="PROKAR_LIPOPROTEIN"/>
    <property type="match status" value="1"/>
</dbReference>
<organism evidence="2 3">
    <name type="scientific">Colwellia ponticola</name>
    <dbReference type="NCBI Taxonomy" id="2304625"/>
    <lineage>
        <taxon>Bacteria</taxon>
        <taxon>Pseudomonadati</taxon>
        <taxon>Pseudomonadota</taxon>
        <taxon>Gammaproteobacteria</taxon>
        <taxon>Alteromonadales</taxon>
        <taxon>Colwelliaceae</taxon>
        <taxon>Colwellia</taxon>
    </lineage>
</organism>
<keyword evidence="3" id="KW-1185">Reference proteome</keyword>
<dbReference type="AlphaFoldDB" id="A0A8H2JMX9"/>
<proteinExistence type="predicted"/>
<feature type="coiled-coil region" evidence="1">
    <location>
        <begin position="82"/>
        <end position="135"/>
    </location>
</feature>
<dbReference type="EMBL" id="SZVP01000003">
    <property type="protein sequence ID" value="TMM46336.1"/>
    <property type="molecule type" value="Genomic_DNA"/>
</dbReference>
<evidence type="ECO:0000313" key="2">
    <source>
        <dbReference type="EMBL" id="TMM46336.1"/>
    </source>
</evidence>
<dbReference type="InterPro" id="IPR009468">
    <property type="entry name" value="DUF1090"/>
</dbReference>
<dbReference type="RefSeq" id="WP_138621078.1">
    <property type="nucleotide sequence ID" value="NZ_SZVP01000003.1"/>
</dbReference>
<gene>
    <name evidence="2" type="ORF">FCS21_05065</name>
</gene>
<reference evidence="2 3" key="1">
    <citation type="submission" date="2019-05" db="EMBL/GenBank/DDBJ databases">
        <title>Colwellia ponticola sp. nov., isolated from seawater.</title>
        <authorList>
            <person name="Yoon J.-H."/>
        </authorList>
    </citation>
    <scope>NUCLEOTIDE SEQUENCE [LARGE SCALE GENOMIC DNA]</scope>
    <source>
        <strain evidence="2 3">OISW-25</strain>
    </source>
</reference>
<evidence type="ECO:0000313" key="3">
    <source>
        <dbReference type="Proteomes" id="UP000307702"/>
    </source>
</evidence>
<accession>A0A8H2JMX9</accession>
<keyword evidence="1" id="KW-0175">Coiled coil</keyword>
<dbReference type="OrthoDB" id="5878835at2"/>
<dbReference type="Pfam" id="PF06476">
    <property type="entry name" value="DUF1090"/>
    <property type="match status" value="1"/>
</dbReference>
<dbReference type="Proteomes" id="UP000307702">
    <property type="component" value="Unassembled WGS sequence"/>
</dbReference>
<protein>
    <submittedName>
        <fullName evidence="2">DUF1090 domain-containing protein</fullName>
    </submittedName>
</protein>